<name>A0AAN9S1Y3_PSOTE</name>
<dbReference type="EMBL" id="JAYMYS010000007">
    <property type="protein sequence ID" value="KAK7387146.1"/>
    <property type="molecule type" value="Genomic_DNA"/>
</dbReference>
<evidence type="ECO:0000313" key="1">
    <source>
        <dbReference type="EMBL" id="KAK7387146.1"/>
    </source>
</evidence>
<accession>A0AAN9S1Y3</accession>
<sequence>MDLIPSLQNLFHRNVIEEGFVLSGGVRLCSEHLSSVATKLWKACFKMKMRSCLNLFNWDHGNGTLPGIQTKMQHRVADEEKCVWNSKQDMNKFGGI</sequence>
<reference evidence="1 2" key="1">
    <citation type="submission" date="2024-01" db="EMBL/GenBank/DDBJ databases">
        <title>The genomes of 5 underutilized Papilionoideae crops provide insights into root nodulation and disease resistanc.</title>
        <authorList>
            <person name="Jiang F."/>
        </authorList>
    </citation>
    <scope>NUCLEOTIDE SEQUENCE [LARGE SCALE GENOMIC DNA]</scope>
    <source>
        <strain evidence="1">DUOXIRENSHENG_FW03</strain>
        <tissue evidence="1">Leaves</tissue>
    </source>
</reference>
<proteinExistence type="predicted"/>
<gene>
    <name evidence="1" type="ORF">VNO78_27681</name>
</gene>
<dbReference type="Proteomes" id="UP001386955">
    <property type="component" value="Unassembled WGS sequence"/>
</dbReference>
<keyword evidence="2" id="KW-1185">Reference proteome</keyword>
<comment type="caution">
    <text evidence="1">The sequence shown here is derived from an EMBL/GenBank/DDBJ whole genome shotgun (WGS) entry which is preliminary data.</text>
</comment>
<dbReference type="AlphaFoldDB" id="A0AAN9S1Y3"/>
<evidence type="ECO:0000313" key="2">
    <source>
        <dbReference type="Proteomes" id="UP001386955"/>
    </source>
</evidence>
<protein>
    <submittedName>
        <fullName evidence="1">Uncharacterized protein</fullName>
    </submittedName>
</protein>
<organism evidence="1 2">
    <name type="scientific">Psophocarpus tetragonolobus</name>
    <name type="common">Winged bean</name>
    <name type="synonym">Dolichos tetragonolobus</name>
    <dbReference type="NCBI Taxonomy" id="3891"/>
    <lineage>
        <taxon>Eukaryota</taxon>
        <taxon>Viridiplantae</taxon>
        <taxon>Streptophyta</taxon>
        <taxon>Embryophyta</taxon>
        <taxon>Tracheophyta</taxon>
        <taxon>Spermatophyta</taxon>
        <taxon>Magnoliopsida</taxon>
        <taxon>eudicotyledons</taxon>
        <taxon>Gunneridae</taxon>
        <taxon>Pentapetalae</taxon>
        <taxon>rosids</taxon>
        <taxon>fabids</taxon>
        <taxon>Fabales</taxon>
        <taxon>Fabaceae</taxon>
        <taxon>Papilionoideae</taxon>
        <taxon>50 kb inversion clade</taxon>
        <taxon>NPAAA clade</taxon>
        <taxon>indigoferoid/millettioid clade</taxon>
        <taxon>Phaseoleae</taxon>
        <taxon>Psophocarpus</taxon>
    </lineage>
</organism>